<proteinExistence type="predicted"/>
<reference evidence="1 2" key="1">
    <citation type="submission" date="2018-07" db="EMBL/GenBank/DDBJ databases">
        <title>Dyella monticola sp. nov. and Dyella psychrodurans sp. nov. isolated from monsoon evergreen broad-leaved forest soil of Dinghu Mountain, China.</title>
        <authorList>
            <person name="Gao Z."/>
            <person name="Qiu L."/>
        </authorList>
    </citation>
    <scope>NUCLEOTIDE SEQUENCE [LARGE SCALE GENOMIC DNA]</scope>
    <source>
        <strain evidence="1 2">4G-K06</strain>
    </source>
</reference>
<dbReference type="Proteomes" id="UP000254258">
    <property type="component" value="Unassembled WGS sequence"/>
</dbReference>
<organism evidence="1 2">
    <name type="scientific">Dyella monticola</name>
    <dbReference type="NCBI Taxonomy" id="1927958"/>
    <lineage>
        <taxon>Bacteria</taxon>
        <taxon>Pseudomonadati</taxon>
        <taxon>Pseudomonadota</taxon>
        <taxon>Gammaproteobacteria</taxon>
        <taxon>Lysobacterales</taxon>
        <taxon>Rhodanobacteraceae</taxon>
        <taxon>Dyella</taxon>
    </lineage>
</organism>
<name>A0A370X5F6_9GAMM</name>
<protein>
    <submittedName>
        <fullName evidence="1">Uncharacterized protein</fullName>
    </submittedName>
</protein>
<dbReference type="AlphaFoldDB" id="A0A370X5F6"/>
<keyword evidence="2" id="KW-1185">Reference proteome</keyword>
<comment type="caution">
    <text evidence="1">The sequence shown here is derived from an EMBL/GenBank/DDBJ whole genome shotgun (WGS) entry which is preliminary data.</text>
</comment>
<evidence type="ECO:0000313" key="2">
    <source>
        <dbReference type="Proteomes" id="UP000254258"/>
    </source>
</evidence>
<accession>A0A370X5F6</accession>
<sequence>MLEAGELRGSAHLSIEKRVSRLVSRDRLTAIAHAAINLDVTADLTRLAAAVIVFELKAQSRWSNRMLRAFSAHHRQINDDTLAIARLLAWDLEALNVRPIDTFASFL</sequence>
<gene>
    <name evidence="1" type="ORF">DWU98_03975</name>
</gene>
<evidence type="ECO:0000313" key="1">
    <source>
        <dbReference type="EMBL" id="RDS83510.1"/>
    </source>
</evidence>
<dbReference type="EMBL" id="QRBE01000002">
    <property type="protein sequence ID" value="RDS83510.1"/>
    <property type="molecule type" value="Genomic_DNA"/>
</dbReference>